<evidence type="ECO:0000256" key="6">
    <source>
        <dbReference type="ARBA" id="ARBA00023014"/>
    </source>
</evidence>
<dbReference type="NCBIfam" id="TIGR02495">
    <property type="entry name" value="NrdG2"/>
    <property type="match status" value="1"/>
</dbReference>
<organism evidence="8">
    <name type="scientific">Desulfofervidus auxilii</name>
    <dbReference type="NCBI Taxonomy" id="1621989"/>
    <lineage>
        <taxon>Bacteria</taxon>
        <taxon>Pseudomonadati</taxon>
        <taxon>Thermodesulfobacteriota</taxon>
        <taxon>Candidatus Desulfofervidia</taxon>
        <taxon>Candidatus Desulfofervidales</taxon>
        <taxon>Candidatus Desulfofervidaceae</taxon>
        <taxon>Candidatus Desulfofervidus</taxon>
    </lineage>
</organism>
<keyword evidence="3" id="KW-0949">S-adenosyl-L-methionine</keyword>
<comment type="cofactor">
    <cofactor evidence="1">
        <name>[4Fe-4S] cluster</name>
        <dbReference type="ChEBI" id="CHEBI:49883"/>
    </cofactor>
</comment>
<comment type="caution">
    <text evidence="8">The sequence shown here is derived from an EMBL/GenBank/DDBJ whole genome shotgun (WGS) entry which is preliminary data.</text>
</comment>
<dbReference type="AlphaFoldDB" id="A0A7V0I9H3"/>
<feature type="domain" description="Radical SAM core" evidence="7">
    <location>
        <begin position="14"/>
        <end position="123"/>
    </location>
</feature>
<evidence type="ECO:0000256" key="2">
    <source>
        <dbReference type="ARBA" id="ARBA00022485"/>
    </source>
</evidence>
<dbReference type="PROSITE" id="PS51918">
    <property type="entry name" value="RADICAL_SAM"/>
    <property type="match status" value="1"/>
</dbReference>
<dbReference type="InterPro" id="IPR007197">
    <property type="entry name" value="rSAM"/>
</dbReference>
<dbReference type="SFLD" id="SFLDG01094">
    <property type="entry name" value="Uncharacterised_Radical_SAM_Su"/>
    <property type="match status" value="1"/>
</dbReference>
<dbReference type="SUPFAM" id="SSF102114">
    <property type="entry name" value="Radical SAM enzymes"/>
    <property type="match status" value="1"/>
</dbReference>
<proteinExistence type="predicted"/>
<reference evidence="8" key="1">
    <citation type="journal article" date="2020" name="mSystems">
        <title>Genome- and Community-Level Interaction Insights into Carbon Utilization and Element Cycling Functions of Hydrothermarchaeota in Hydrothermal Sediment.</title>
        <authorList>
            <person name="Zhou Z."/>
            <person name="Liu Y."/>
            <person name="Xu W."/>
            <person name="Pan J."/>
            <person name="Luo Z.H."/>
            <person name="Li M."/>
        </authorList>
    </citation>
    <scope>NUCLEOTIDE SEQUENCE [LARGE SCALE GENOMIC DNA]</scope>
    <source>
        <strain evidence="8">HyVt-113</strain>
    </source>
</reference>
<evidence type="ECO:0000256" key="3">
    <source>
        <dbReference type="ARBA" id="ARBA00022691"/>
    </source>
</evidence>
<protein>
    <submittedName>
        <fullName evidence="8">Anaerobic ribonucleoside-triphosphate reductase activating protein</fullName>
    </submittedName>
</protein>
<dbReference type="Pfam" id="PF04055">
    <property type="entry name" value="Radical_SAM"/>
    <property type="match status" value="1"/>
</dbReference>
<keyword evidence="6" id="KW-0411">Iron-sulfur</keyword>
<keyword evidence="4" id="KW-0479">Metal-binding</keyword>
<dbReference type="SFLD" id="SFLDS00029">
    <property type="entry name" value="Radical_SAM"/>
    <property type="match status" value="1"/>
</dbReference>
<dbReference type="GO" id="GO:0003824">
    <property type="term" value="F:catalytic activity"/>
    <property type="evidence" value="ECO:0007669"/>
    <property type="project" value="InterPro"/>
</dbReference>
<dbReference type="PANTHER" id="PTHR30352:SF13">
    <property type="entry name" value="GLYCYL-RADICAL ENZYME ACTIVATING ENZYME YJJW-RELATED"/>
    <property type="match status" value="1"/>
</dbReference>
<dbReference type="PANTHER" id="PTHR30352">
    <property type="entry name" value="PYRUVATE FORMATE-LYASE-ACTIVATING ENZYME"/>
    <property type="match status" value="1"/>
</dbReference>
<dbReference type="InterPro" id="IPR012840">
    <property type="entry name" value="NrdG2"/>
</dbReference>
<dbReference type="InterPro" id="IPR013785">
    <property type="entry name" value="Aldolase_TIM"/>
</dbReference>
<evidence type="ECO:0000259" key="7">
    <source>
        <dbReference type="PROSITE" id="PS51918"/>
    </source>
</evidence>
<dbReference type="Proteomes" id="UP000885706">
    <property type="component" value="Unassembled WGS sequence"/>
</dbReference>
<accession>A0A7V0I9H3</accession>
<feature type="non-terminal residue" evidence="8">
    <location>
        <position position="123"/>
    </location>
</feature>
<dbReference type="EMBL" id="DQWQ01000010">
    <property type="protein sequence ID" value="HDD35204.1"/>
    <property type="molecule type" value="Genomic_DNA"/>
</dbReference>
<dbReference type="CDD" id="cd01335">
    <property type="entry name" value="Radical_SAM"/>
    <property type="match status" value="1"/>
</dbReference>
<dbReference type="Gene3D" id="3.20.20.70">
    <property type="entry name" value="Aldolase class I"/>
    <property type="match status" value="1"/>
</dbReference>
<evidence type="ECO:0000313" key="8">
    <source>
        <dbReference type="EMBL" id="HDD35204.1"/>
    </source>
</evidence>
<dbReference type="GO" id="GO:0051539">
    <property type="term" value="F:4 iron, 4 sulfur cluster binding"/>
    <property type="evidence" value="ECO:0007669"/>
    <property type="project" value="UniProtKB-KW"/>
</dbReference>
<dbReference type="GO" id="GO:0046872">
    <property type="term" value="F:metal ion binding"/>
    <property type="evidence" value="ECO:0007669"/>
    <property type="project" value="UniProtKB-KW"/>
</dbReference>
<keyword evidence="5" id="KW-0408">Iron</keyword>
<evidence type="ECO:0000256" key="4">
    <source>
        <dbReference type="ARBA" id="ARBA00022723"/>
    </source>
</evidence>
<evidence type="ECO:0000256" key="1">
    <source>
        <dbReference type="ARBA" id="ARBA00001966"/>
    </source>
</evidence>
<keyword evidence="2" id="KW-0004">4Fe-4S</keyword>
<dbReference type="InterPro" id="IPR058240">
    <property type="entry name" value="rSAM_sf"/>
</dbReference>
<name>A0A7V0I9H3_DESA2</name>
<evidence type="ECO:0000256" key="5">
    <source>
        <dbReference type="ARBA" id="ARBA00023004"/>
    </source>
</evidence>
<sequence length="123" mass="13858">MLKIKGFQKTSLIDYPGKICSVLFLPGCNYRCPFCQNPDLIENPDKLPDIEEGYILSFLKKRKGLVDGVCITGGEPTIHKELPSFIKKIKDLGFLVKLDTNGSNPEMVEHLIKNKLLDYVAMD</sequence>
<gene>
    <name evidence="8" type="ORF">ENF30_00210</name>
</gene>
<dbReference type="InterPro" id="IPR034457">
    <property type="entry name" value="Organic_radical-activating"/>
</dbReference>